<dbReference type="Proteomes" id="UP001203687">
    <property type="component" value="Unassembled WGS sequence"/>
</dbReference>
<keyword evidence="1" id="KW-0732">Signal</keyword>
<evidence type="ECO:0000256" key="1">
    <source>
        <dbReference type="SAM" id="SignalP"/>
    </source>
</evidence>
<sequence>MKRILLFVCTLLFAFSCSNDDSTSPETPEANFYALTVGNSWVYKNYRYNINTQLYEDTGVIDSVSIVSTENISGETYFKFRRLTTGNEDGITFCNPNGEHFEYLREDNGNLVRSDGNVKFTNNDFSLRVLSQNVWGIIVEQLIEGESTMNVEAGSFTCVNSERYALLSPNNDPSPGLDRFYYSDGFGLIYDTSSYVSNDIPSIIRRLDTYVIQ</sequence>
<evidence type="ECO:0000313" key="3">
    <source>
        <dbReference type="Proteomes" id="UP001203687"/>
    </source>
</evidence>
<evidence type="ECO:0000313" key="2">
    <source>
        <dbReference type="EMBL" id="MCK8480055.1"/>
    </source>
</evidence>
<reference evidence="2" key="1">
    <citation type="submission" date="2022-04" db="EMBL/GenBank/DDBJ databases">
        <authorList>
            <person name="Ren T."/>
        </authorList>
    </citation>
    <scope>NUCLEOTIDE SEQUENCE</scope>
    <source>
        <strain evidence="2">F63249</strain>
    </source>
</reference>
<dbReference type="RefSeq" id="WP_248412236.1">
    <property type="nucleotide sequence ID" value="NZ_JALPQF010000004.1"/>
</dbReference>
<gene>
    <name evidence="2" type="ORF">MUY34_05440</name>
</gene>
<dbReference type="EMBL" id="JALPQF010000004">
    <property type="protein sequence ID" value="MCK8480055.1"/>
    <property type="molecule type" value="Genomic_DNA"/>
</dbReference>
<feature type="signal peptide" evidence="1">
    <location>
        <begin position="1"/>
        <end position="20"/>
    </location>
</feature>
<keyword evidence="3" id="KW-1185">Reference proteome</keyword>
<organism evidence="2 3">
    <name type="scientific">Psychroserpens algicola</name>
    <dbReference type="NCBI Taxonomy" id="1719034"/>
    <lineage>
        <taxon>Bacteria</taxon>
        <taxon>Pseudomonadati</taxon>
        <taxon>Bacteroidota</taxon>
        <taxon>Flavobacteriia</taxon>
        <taxon>Flavobacteriales</taxon>
        <taxon>Flavobacteriaceae</taxon>
        <taxon>Psychroserpens</taxon>
    </lineage>
</organism>
<dbReference type="PROSITE" id="PS51257">
    <property type="entry name" value="PROKAR_LIPOPROTEIN"/>
    <property type="match status" value="1"/>
</dbReference>
<feature type="chain" id="PRO_5045562058" evidence="1">
    <location>
        <begin position="21"/>
        <end position="213"/>
    </location>
</feature>
<accession>A0ABT0H877</accession>
<name>A0ABT0H877_9FLAO</name>
<protein>
    <submittedName>
        <fullName evidence="2">Uncharacterized protein</fullName>
    </submittedName>
</protein>
<proteinExistence type="predicted"/>
<comment type="caution">
    <text evidence="2">The sequence shown here is derived from an EMBL/GenBank/DDBJ whole genome shotgun (WGS) entry which is preliminary data.</text>
</comment>